<sequence length="362" mass="40350">MILFNPGPVNVSERVRQALLQPDICHRESEFSELLADIRQKLLKIFVPGEEDEYTAIVLTGSGTAAVEAALMSSIPTGKRAMVINNGVYGQRMSSMLAMQRLGTPDLKYDWGMVPDPQTIDLALKQHPEVHTVAMVHHETTLGLINPVKEVAEVVDRYNRVFMVDSVSGLGGEALDIAGNKLYMVAGAAQKCIQGFPGAAFVLVRKGFMQRMMKYPKRSWYLSLANYYEEQERGTIPFTPAVQVYYAFREAINELLEEGLDNRIQRFKGYATTIRTRLEEWGVKPVLGPTLQSNTLTAFYLPEGCAYQGLHDELKRAGYVIYAGQGQLEEKVFRIANIGALTNQNIEEFLSAFQSILSGARA</sequence>
<dbReference type="AlphaFoldDB" id="A0AA96GJW7"/>
<dbReference type="RefSeq" id="WP_312646584.1">
    <property type="nucleotide sequence ID" value="NZ_CP116967.1"/>
</dbReference>
<gene>
    <name evidence="8" type="ORF">PP769_08345</name>
</gene>
<evidence type="ECO:0000256" key="6">
    <source>
        <dbReference type="PIRSR" id="PIRSR000524-50"/>
    </source>
</evidence>
<dbReference type="PIRSF" id="PIRSF000524">
    <property type="entry name" value="SPT"/>
    <property type="match status" value="1"/>
</dbReference>
<dbReference type="GO" id="GO:0008483">
    <property type="term" value="F:transaminase activity"/>
    <property type="evidence" value="ECO:0007669"/>
    <property type="project" value="UniProtKB-KW"/>
</dbReference>
<evidence type="ECO:0000313" key="8">
    <source>
        <dbReference type="EMBL" id="WNM59749.1"/>
    </source>
</evidence>
<feature type="domain" description="Aminotransferase class V" evidence="7">
    <location>
        <begin position="25"/>
        <end position="325"/>
    </location>
</feature>
<feature type="modified residue" description="N6-(pyridoxal phosphate)lysine" evidence="6">
    <location>
        <position position="191"/>
    </location>
</feature>
<evidence type="ECO:0000256" key="5">
    <source>
        <dbReference type="PIRSR" id="PIRSR000524-1"/>
    </source>
</evidence>
<dbReference type="SUPFAM" id="SSF53383">
    <property type="entry name" value="PLP-dependent transferases"/>
    <property type="match status" value="1"/>
</dbReference>
<dbReference type="InterPro" id="IPR000192">
    <property type="entry name" value="Aminotrans_V_dom"/>
</dbReference>
<evidence type="ECO:0000256" key="3">
    <source>
        <dbReference type="ARBA" id="ARBA00022679"/>
    </source>
</evidence>
<evidence type="ECO:0000256" key="1">
    <source>
        <dbReference type="ARBA" id="ARBA00001933"/>
    </source>
</evidence>
<keyword evidence="3" id="KW-0808">Transferase</keyword>
<dbReference type="Gene3D" id="3.90.1150.10">
    <property type="entry name" value="Aspartate Aminotransferase, domain 1"/>
    <property type="match status" value="1"/>
</dbReference>
<feature type="binding site" evidence="5">
    <location>
        <position position="334"/>
    </location>
    <ligand>
        <name>substrate</name>
    </ligand>
</feature>
<dbReference type="PANTHER" id="PTHR42778:SF1">
    <property type="entry name" value="2-AMINOETHYLPHOSPHONATE--PYRUVATE TRANSAMINASE"/>
    <property type="match status" value="1"/>
</dbReference>
<reference evidence="8 9" key="1">
    <citation type="submission" date="2023-01" db="EMBL/GenBank/DDBJ databases">
        <title>Cultivation and genomic characterization of new, ubiquitous marine nitrite-oxidizing bacteria from the Nitrospirales.</title>
        <authorList>
            <person name="Mueller A.J."/>
            <person name="Daebeler A."/>
            <person name="Herbold C.W."/>
            <person name="Kirkegaard R.H."/>
            <person name="Daims H."/>
        </authorList>
    </citation>
    <scope>NUCLEOTIDE SEQUENCE [LARGE SCALE GENOMIC DNA]</scope>
    <source>
        <strain evidence="8 9">VA</strain>
    </source>
</reference>
<keyword evidence="2 8" id="KW-0032">Aminotransferase</keyword>
<evidence type="ECO:0000256" key="2">
    <source>
        <dbReference type="ARBA" id="ARBA00022576"/>
    </source>
</evidence>
<comment type="cofactor">
    <cofactor evidence="1 6">
        <name>pyridoxal 5'-phosphate</name>
        <dbReference type="ChEBI" id="CHEBI:597326"/>
    </cofactor>
</comment>
<proteinExistence type="predicted"/>
<protein>
    <submittedName>
        <fullName evidence="8">Alanine--glyoxylate aminotransferase family protein</fullName>
    </submittedName>
</protein>
<dbReference type="InterPro" id="IPR024169">
    <property type="entry name" value="SP_NH2Trfase/AEP_transaminase"/>
</dbReference>
<dbReference type="Gene3D" id="3.40.640.10">
    <property type="entry name" value="Type I PLP-dependent aspartate aminotransferase-like (Major domain)"/>
    <property type="match status" value="1"/>
</dbReference>
<evidence type="ECO:0000313" key="9">
    <source>
        <dbReference type="Proteomes" id="UP001302719"/>
    </source>
</evidence>
<dbReference type="InterPro" id="IPR015424">
    <property type="entry name" value="PyrdxlP-dep_Trfase"/>
</dbReference>
<dbReference type="Pfam" id="PF00266">
    <property type="entry name" value="Aminotran_5"/>
    <property type="match status" value="1"/>
</dbReference>
<dbReference type="InterPro" id="IPR015421">
    <property type="entry name" value="PyrdxlP-dep_Trfase_major"/>
</dbReference>
<dbReference type="PANTHER" id="PTHR42778">
    <property type="entry name" value="2-AMINOETHYLPHOSPHONATE--PYRUVATE TRANSAMINASE"/>
    <property type="match status" value="1"/>
</dbReference>
<dbReference type="KEGG" id="nall:PP769_08345"/>
<keyword evidence="4 6" id="KW-0663">Pyridoxal phosphate</keyword>
<keyword evidence="9" id="KW-1185">Reference proteome</keyword>
<dbReference type="EMBL" id="CP116967">
    <property type="protein sequence ID" value="WNM59749.1"/>
    <property type="molecule type" value="Genomic_DNA"/>
</dbReference>
<dbReference type="Proteomes" id="UP001302719">
    <property type="component" value="Chromosome"/>
</dbReference>
<dbReference type="InterPro" id="IPR015422">
    <property type="entry name" value="PyrdxlP-dep_Trfase_small"/>
</dbReference>
<name>A0AA96GJW7_9BACT</name>
<evidence type="ECO:0000256" key="4">
    <source>
        <dbReference type="ARBA" id="ARBA00022898"/>
    </source>
</evidence>
<evidence type="ECO:0000259" key="7">
    <source>
        <dbReference type="Pfam" id="PF00266"/>
    </source>
</evidence>
<accession>A0AA96GJW7</accession>
<organism evidence="8 9">
    <name type="scientific">Candidatus Nitrospira allomarina</name>
    <dbReference type="NCBI Taxonomy" id="3020900"/>
    <lineage>
        <taxon>Bacteria</taxon>
        <taxon>Pseudomonadati</taxon>
        <taxon>Nitrospirota</taxon>
        <taxon>Nitrospiria</taxon>
        <taxon>Nitrospirales</taxon>
        <taxon>Nitrospiraceae</taxon>
        <taxon>Nitrospira</taxon>
    </lineage>
</organism>